<dbReference type="Proteomes" id="UP000681720">
    <property type="component" value="Unassembled WGS sequence"/>
</dbReference>
<comment type="caution">
    <text evidence="2">The sequence shown here is derived from an EMBL/GenBank/DDBJ whole genome shotgun (WGS) entry which is preliminary data.</text>
</comment>
<dbReference type="Pfam" id="PF00646">
    <property type="entry name" value="F-box"/>
    <property type="match status" value="1"/>
</dbReference>
<evidence type="ECO:0000313" key="2">
    <source>
        <dbReference type="EMBL" id="CAF1234353.1"/>
    </source>
</evidence>
<feature type="domain" description="F-box" evidence="1">
    <location>
        <begin position="17"/>
        <end position="65"/>
    </location>
</feature>
<gene>
    <name evidence="3" type="ORF">CJN711_LOCUS23022</name>
    <name evidence="5" type="ORF">GIL414_LOCUS50547</name>
    <name evidence="2" type="ORF">KQP761_LOCUS1467</name>
    <name evidence="4" type="ORF">MBJ925_LOCUS27991</name>
    <name evidence="6" type="ORF">SMN809_LOCUS69446</name>
</gene>
<protein>
    <recommendedName>
        <fullName evidence="1">F-box domain-containing protein</fullName>
    </recommendedName>
</protein>
<evidence type="ECO:0000313" key="6">
    <source>
        <dbReference type="EMBL" id="CAF5182721.1"/>
    </source>
</evidence>
<accession>A0A814YVV4</accession>
<name>A0A814YVV4_9BILA</name>
<dbReference type="EMBL" id="CAJNOW010000092">
    <property type="protein sequence ID" value="CAF1234353.1"/>
    <property type="molecule type" value="Genomic_DNA"/>
</dbReference>
<dbReference type="EMBL" id="CAJNOV010010805">
    <property type="protein sequence ID" value="CAF1421569.1"/>
    <property type="molecule type" value="Genomic_DNA"/>
</dbReference>
<dbReference type="PROSITE" id="PS50181">
    <property type="entry name" value="FBOX"/>
    <property type="match status" value="1"/>
</dbReference>
<sequence>MNKRYLNIRINAWDINHPNIIDLPNEILLIIFNKLNTVDLLYSLVDINGRFEGLVFDLLLHIRNLDTTCLVMKSYYDRTFPIDNHVLNRICEKILPRIHSKANKLTVEQNSMEYILRTVNYPQLHSLSLVNFQEEILF</sequence>
<evidence type="ECO:0000313" key="3">
    <source>
        <dbReference type="EMBL" id="CAF1421569.1"/>
    </source>
</evidence>
<evidence type="ECO:0000313" key="7">
    <source>
        <dbReference type="Proteomes" id="UP000663834"/>
    </source>
</evidence>
<dbReference type="EMBL" id="CAJOBI010319486">
    <property type="protein sequence ID" value="CAF5182721.1"/>
    <property type="molecule type" value="Genomic_DNA"/>
</dbReference>
<dbReference type="EMBL" id="CAJNRE010014946">
    <property type="protein sequence ID" value="CAF2133184.1"/>
    <property type="molecule type" value="Genomic_DNA"/>
</dbReference>
<evidence type="ECO:0000313" key="4">
    <source>
        <dbReference type="EMBL" id="CAF2133184.1"/>
    </source>
</evidence>
<proteinExistence type="predicted"/>
<evidence type="ECO:0000259" key="1">
    <source>
        <dbReference type="PROSITE" id="PS50181"/>
    </source>
</evidence>
<dbReference type="Proteomes" id="UP000663824">
    <property type="component" value="Unassembled WGS sequence"/>
</dbReference>
<dbReference type="AlphaFoldDB" id="A0A814YVV4"/>
<dbReference type="EMBL" id="CAJOBJ010168752">
    <property type="protein sequence ID" value="CAF4874430.1"/>
    <property type="molecule type" value="Genomic_DNA"/>
</dbReference>
<dbReference type="Proteomes" id="UP000676336">
    <property type="component" value="Unassembled WGS sequence"/>
</dbReference>
<dbReference type="Proteomes" id="UP000663834">
    <property type="component" value="Unassembled WGS sequence"/>
</dbReference>
<dbReference type="InterPro" id="IPR001810">
    <property type="entry name" value="F-box_dom"/>
</dbReference>
<organism evidence="2 7">
    <name type="scientific">Rotaria magnacalcarata</name>
    <dbReference type="NCBI Taxonomy" id="392030"/>
    <lineage>
        <taxon>Eukaryota</taxon>
        <taxon>Metazoa</taxon>
        <taxon>Spiralia</taxon>
        <taxon>Gnathifera</taxon>
        <taxon>Rotifera</taxon>
        <taxon>Eurotatoria</taxon>
        <taxon>Bdelloidea</taxon>
        <taxon>Philodinida</taxon>
        <taxon>Philodinidae</taxon>
        <taxon>Rotaria</taxon>
    </lineage>
</organism>
<reference evidence="2" key="1">
    <citation type="submission" date="2021-02" db="EMBL/GenBank/DDBJ databases">
        <authorList>
            <person name="Nowell W R."/>
        </authorList>
    </citation>
    <scope>NUCLEOTIDE SEQUENCE</scope>
</reference>
<dbReference type="OrthoDB" id="10058660at2759"/>
<evidence type="ECO:0000313" key="5">
    <source>
        <dbReference type="EMBL" id="CAF4874430.1"/>
    </source>
</evidence>
<dbReference type="Proteomes" id="UP000663855">
    <property type="component" value="Unassembled WGS sequence"/>
</dbReference>